<feature type="transmembrane region" description="Helical" evidence="1">
    <location>
        <begin position="70"/>
        <end position="91"/>
    </location>
</feature>
<evidence type="ECO:0000256" key="1">
    <source>
        <dbReference type="SAM" id="Phobius"/>
    </source>
</evidence>
<keyword evidence="3" id="KW-1185">Reference proteome</keyword>
<keyword evidence="1" id="KW-0812">Transmembrane</keyword>
<organism evidence="2 3">
    <name type="scientific">Siminovitchia fordii</name>
    <dbReference type="NCBI Taxonomy" id="254759"/>
    <lineage>
        <taxon>Bacteria</taxon>
        <taxon>Bacillati</taxon>
        <taxon>Bacillota</taxon>
        <taxon>Bacilli</taxon>
        <taxon>Bacillales</taxon>
        <taxon>Bacillaceae</taxon>
        <taxon>Siminovitchia</taxon>
    </lineage>
</organism>
<feature type="transmembrane region" description="Helical" evidence="1">
    <location>
        <begin position="6"/>
        <end position="28"/>
    </location>
</feature>
<accession>A0ABQ4K956</accession>
<dbReference type="Proteomes" id="UP000680279">
    <property type="component" value="Unassembled WGS sequence"/>
</dbReference>
<evidence type="ECO:0000313" key="2">
    <source>
        <dbReference type="EMBL" id="GIN21720.1"/>
    </source>
</evidence>
<protein>
    <submittedName>
        <fullName evidence="2">Uncharacterized protein</fullName>
    </submittedName>
</protein>
<feature type="transmembrane region" description="Helical" evidence="1">
    <location>
        <begin position="40"/>
        <end position="58"/>
    </location>
</feature>
<reference evidence="2 3" key="1">
    <citation type="submission" date="2021-03" db="EMBL/GenBank/DDBJ databases">
        <title>Antimicrobial resistance genes in bacteria isolated from Japanese honey, and their potential for conferring macrolide and lincosamide resistance in the American foulbrood pathogen Paenibacillus larvae.</title>
        <authorList>
            <person name="Okamoto M."/>
            <person name="Kumagai M."/>
            <person name="Kanamori H."/>
            <person name="Takamatsu D."/>
        </authorList>
    </citation>
    <scope>NUCLEOTIDE SEQUENCE [LARGE SCALE GENOMIC DNA]</scope>
    <source>
        <strain evidence="2 3">J1TS3</strain>
    </source>
</reference>
<dbReference type="EMBL" id="BOQT01000010">
    <property type="protein sequence ID" value="GIN21720.1"/>
    <property type="molecule type" value="Genomic_DNA"/>
</dbReference>
<keyword evidence="1" id="KW-0472">Membrane</keyword>
<dbReference type="RefSeq" id="WP_018707419.1">
    <property type="nucleotide sequence ID" value="NZ_BOQT01000010.1"/>
</dbReference>
<proteinExistence type="predicted"/>
<sequence length="93" mass="10525">MSDRTWNFIVYFFTVTIIVGGLGLAFYAEKNNLEPFFGNTAFKYVSIIYCLVGVFFIVHSEVRKRAENVSIKTVGTTIVVIFVIFACLALTRL</sequence>
<evidence type="ECO:0000313" key="3">
    <source>
        <dbReference type="Proteomes" id="UP000680279"/>
    </source>
</evidence>
<name>A0ABQ4K956_9BACI</name>
<comment type="caution">
    <text evidence="2">The sequence shown here is derived from an EMBL/GenBank/DDBJ whole genome shotgun (WGS) entry which is preliminary data.</text>
</comment>
<keyword evidence="1" id="KW-1133">Transmembrane helix</keyword>
<gene>
    <name evidence="2" type="ORF">J1TS3_28540</name>
</gene>